<sequence length="203" mass="22485">MKNLFEAGKLLLLDMAATLFFLVLYLLTHNVTLSVVLGMALGLAQIGWLLAHRKPIDTMQWMSLFLVLGAGIVTLITNDPRFVMIKPSVIYVIVGVVMLKRRWMNRYLPPIALELVPDIAVIVGYAWSGLMFFSAALNMIVALNFDVGTWSATMSIYGIVSKAMMFLIGYTAMRAIGVARKRRRQLDVVGERAHGAELVGKAP</sequence>
<dbReference type="EMBL" id="BSOW01000012">
    <property type="protein sequence ID" value="GLR86959.1"/>
    <property type="molecule type" value="Genomic_DNA"/>
</dbReference>
<comment type="caution">
    <text evidence="6">The sequence shown here is derived from an EMBL/GenBank/DDBJ whole genome shotgun (WGS) entry which is preliminary data.</text>
</comment>
<gene>
    <name evidence="6" type="ORF">GCM10007857_36700</name>
</gene>
<accession>A0ABQ6B0P5</accession>
<feature type="transmembrane region" description="Helical" evidence="5">
    <location>
        <begin position="155"/>
        <end position="176"/>
    </location>
</feature>
<dbReference type="PANTHER" id="PTHR36917:SF1">
    <property type="entry name" value="INNER MEMBRANE-SPANNING PROTEIN YCIB"/>
    <property type="match status" value="1"/>
</dbReference>
<keyword evidence="2 5" id="KW-0812">Transmembrane</keyword>
<proteinExistence type="predicted"/>
<dbReference type="Pfam" id="PF04279">
    <property type="entry name" value="IspA"/>
    <property type="match status" value="1"/>
</dbReference>
<evidence type="ECO:0000256" key="3">
    <source>
        <dbReference type="ARBA" id="ARBA00022989"/>
    </source>
</evidence>
<dbReference type="RefSeq" id="WP_284267491.1">
    <property type="nucleotide sequence ID" value="NZ_BSOW01000012.1"/>
</dbReference>
<evidence type="ECO:0000256" key="1">
    <source>
        <dbReference type="ARBA" id="ARBA00022475"/>
    </source>
</evidence>
<evidence type="ECO:0000313" key="6">
    <source>
        <dbReference type="EMBL" id="GLR86959.1"/>
    </source>
</evidence>
<reference evidence="7" key="1">
    <citation type="journal article" date="2019" name="Int. J. Syst. Evol. Microbiol.">
        <title>The Global Catalogue of Microorganisms (GCM) 10K type strain sequencing project: providing services to taxonomists for standard genome sequencing and annotation.</title>
        <authorList>
            <consortium name="The Broad Institute Genomics Platform"/>
            <consortium name="The Broad Institute Genome Sequencing Center for Infectious Disease"/>
            <person name="Wu L."/>
            <person name="Ma J."/>
        </authorList>
    </citation>
    <scope>NUCLEOTIDE SEQUENCE [LARGE SCALE GENOMIC DNA]</scope>
    <source>
        <strain evidence="7">NBRC 102520</strain>
    </source>
</reference>
<evidence type="ECO:0000313" key="7">
    <source>
        <dbReference type="Proteomes" id="UP001156905"/>
    </source>
</evidence>
<dbReference type="Proteomes" id="UP001156905">
    <property type="component" value="Unassembled WGS sequence"/>
</dbReference>
<name>A0ABQ6B0P5_9BRAD</name>
<protein>
    <submittedName>
        <fullName evidence="6">Intracellular septation protein</fullName>
    </submittedName>
</protein>
<evidence type="ECO:0000256" key="5">
    <source>
        <dbReference type="SAM" id="Phobius"/>
    </source>
</evidence>
<dbReference type="InterPro" id="IPR006008">
    <property type="entry name" value="YciB"/>
</dbReference>
<feature type="transmembrane region" description="Helical" evidence="5">
    <location>
        <begin position="7"/>
        <end position="27"/>
    </location>
</feature>
<feature type="transmembrane region" description="Helical" evidence="5">
    <location>
        <begin position="58"/>
        <end position="76"/>
    </location>
</feature>
<keyword evidence="1" id="KW-1003">Cell membrane</keyword>
<evidence type="ECO:0000256" key="4">
    <source>
        <dbReference type="ARBA" id="ARBA00023136"/>
    </source>
</evidence>
<feature type="transmembrane region" description="Helical" evidence="5">
    <location>
        <begin position="82"/>
        <end position="99"/>
    </location>
</feature>
<keyword evidence="7" id="KW-1185">Reference proteome</keyword>
<evidence type="ECO:0000256" key="2">
    <source>
        <dbReference type="ARBA" id="ARBA00022692"/>
    </source>
</evidence>
<keyword evidence="4 5" id="KW-0472">Membrane</keyword>
<keyword evidence="3 5" id="KW-1133">Transmembrane helix</keyword>
<dbReference type="PANTHER" id="PTHR36917">
    <property type="entry name" value="INTRACELLULAR SEPTATION PROTEIN A-RELATED"/>
    <property type="match status" value="1"/>
</dbReference>
<organism evidence="6 7">
    <name type="scientific">Bradyrhizobium iriomotense</name>
    <dbReference type="NCBI Taxonomy" id="441950"/>
    <lineage>
        <taxon>Bacteria</taxon>
        <taxon>Pseudomonadati</taxon>
        <taxon>Pseudomonadota</taxon>
        <taxon>Alphaproteobacteria</taxon>
        <taxon>Hyphomicrobiales</taxon>
        <taxon>Nitrobacteraceae</taxon>
        <taxon>Bradyrhizobium</taxon>
    </lineage>
</organism>
<feature type="transmembrane region" description="Helical" evidence="5">
    <location>
        <begin position="119"/>
        <end position="143"/>
    </location>
</feature>